<gene>
    <name evidence="1" type="ORF">E9934_02370</name>
</gene>
<accession>A0A4V4HLI9</accession>
<keyword evidence="2" id="KW-1185">Reference proteome</keyword>
<dbReference type="OrthoDB" id="3830538at2"/>
<protein>
    <submittedName>
        <fullName evidence="1">Uncharacterized protein</fullName>
    </submittedName>
</protein>
<evidence type="ECO:0000313" key="2">
    <source>
        <dbReference type="Proteomes" id="UP000307087"/>
    </source>
</evidence>
<reference evidence="1 2" key="1">
    <citation type="journal article" date="2009" name="Int. J. Syst. Evol. Microbiol.">
        <title>Nocardioides caeni sp. nov., isolated from wastewater.</title>
        <authorList>
            <person name="Yoon J.H."/>
            <person name="Kang S.J."/>
            <person name="Park S."/>
            <person name="Kim W."/>
            <person name="Oh T.K."/>
        </authorList>
    </citation>
    <scope>NUCLEOTIDE SEQUENCE [LARGE SCALE GENOMIC DNA]</scope>
    <source>
        <strain evidence="1 2">DSM 23134</strain>
    </source>
</reference>
<dbReference type="AlphaFoldDB" id="A0A4V4HLI9"/>
<dbReference type="EMBL" id="STGW01000001">
    <property type="protein sequence ID" value="THV18486.1"/>
    <property type="molecule type" value="Genomic_DNA"/>
</dbReference>
<sequence length="70" mass="7831">MTPYEEFAAPSDLRADCEAVSRRLELAAVKATRPAPSIHYDEFPRDQAKRGIEISEAAQRLANALHLHLD</sequence>
<comment type="caution">
    <text evidence="1">The sequence shown here is derived from an EMBL/GenBank/DDBJ whole genome shotgun (WGS) entry which is preliminary data.</text>
</comment>
<evidence type="ECO:0000313" key="1">
    <source>
        <dbReference type="EMBL" id="THV18486.1"/>
    </source>
</evidence>
<name>A0A4V4HLI9_9ACTN</name>
<dbReference type="RefSeq" id="WP_136561200.1">
    <property type="nucleotide sequence ID" value="NZ_BAABLS010000002.1"/>
</dbReference>
<dbReference type="Proteomes" id="UP000307087">
    <property type="component" value="Unassembled WGS sequence"/>
</dbReference>
<proteinExistence type="predicted"/>
<organism evidence="1 2">
    <name type="scientific">Nocardioides caeni</name>
    <dbReference type="NCBI Taxonomy" id="574700"/>
    <lineage>
        <taxon>Bacteria</taxon>
        <taxon>Bacillati</taxon>
        <taxon>Actinomycetota</taxon>
        <taxon>Actinomycetes</taxon>
        <taxon>Propionibacteriales</taxon>
        <taxon>Nocardioidaceae</taxon>
        <taxon>Nocardioides</taxon>
    </lineage>
</organism>